<dbReference type="Proteomes" id="UP000199820">
    <property type="component" value="Unassembled WGS sequence"/>
</dbReference>
<feature type="region of interest" description="Disordered" evidence="1">
    <location>
        <begin position="1"/>
        <end position="50"/>
    </location>
</feature>
<reference evidence="2 3" key="1">
    <citation type="submission" date="2016-10" db="EMBL/GenBank/DDBJ databases">
        <authorList>
            <person name="de Groot N.N."/>
        </authorList>
    </citation>
    <scope>NUCLEOTIDE SEQUENCE [LARGE SCALE GENOMIC DNA]</scope>
    <source>
        <strain evidence="2 3">KH1P1</strain>
    </source>
</reference>
<protein>
    <submittedName>
        <fullName evidence="2">Bacteriocin-type signal sequence-containing protein</fullName>
    </submittedName>
</protein>
<evidence type="ECO:0000256" key="1">
    <source>
        <dbReference type="SAM" id="MobiDB-lite"/>
    </source>
</evidence>
<feature type="compositionally biased region" description="Basic and acidic residues" evidence="1">
    <location>
        <begin position="41"/>
        <end position="50"/>
    </location>
</feature>
<sequence>MNKEEKKVTEEATEEVKETPESQSEEVSDEELEAVSGGKSGIRDKNRTDS</sequence>
<keyword evidence="3" id="KW-1185">Reference proteome</keyword>
<accession>A0A1I0A414</accession>
<name>A0A1I0A414_9FIRM</name>
<proteinExistence type="predicted"/>
<dbReference type="AlphaFoldDB" id="A0A1I0A414"/>
<evidence type="ECO:0000313" key="2">
    <source>
        <dbReference type="EMBL" id="SES88821.1"/>
    </source>
</evidence>
<evidence type="ECO:0000313" key="3">
    <source>
        <dbReference type="Proteomes" id="UP000199820"/>
    </source>
</evidence>
<dbReference type="EMBL" id="FOIL01000001">
    <property type="protein sequence ID" value="SES88821.1"/>
    <property type="molecule type" value="Genomic_DNA"/>
</dbReference>
<organism evidence="2 3">
    <name type="scientific">[Clostridium] aminophilum</name>
    <dbReference type="NCBI Taxonomy" id="1526"/>
    <lineage>
        <taxon>Bacteria</taxon>
        <taxon>Bacillati</taxon>
        <taxon>Bacillota</taxon>
        <taxon>Clostridia</taxon>
        <taxon>Lachnospirales</taxon>
        <taxon>Lachnospiraceae</taxon>
    </lineage>
</organism>
<feature type="compositionally biased region" description="Basic and acidic residues" evidence="1">
    <location>
        <begin position="1"/>
        <end position="20"/>
    </location>
</feature>
<dbReference type="RefSeq" id="WP_177171114.1">
    <property type="nucleotide sequence ID" value="NZ_FOIL01000001.1"/>
</dbReference>
<dbReference type="STRING" id="1526.SAMN02910262_00124"/>
<feature type="compositionally biased region" description="Acidic residues" evidence="1">
    <location>
        <begin position="23"/>
        <end position="33"/>
    </location>
</feature>
<gene>
    <name evidence="2" type="ORF">SAMN04487771_100181</name>
</gene>